<keyword evidence="4" id="KW-0997">Cell inner membrane</keyword>
<proteinExistence type="predicted"/>
<keyword evidence="11 14" id="KW-1133">Transmembrane helix</keyword>
<comment type="caution">
    <text evidence="17">The sequence shown here is derived from an EMBL/GenBank/DDBJ whole genome shotgun (WGS) entry which is preliminary data.</text>
</comment>
<accession>A0A2G6MR10</accession>
<dbReference type="InterPro" id="IPR005311">
    <property type="entry name" value="PBP_dimer"/>
</dbReference>
<dbReference type="Gene3D" id="3.30.1390.30">
    <property type="entry name" value="Penicillin-binding protein 2a, domain 3"/>
    <property type="match status" value="1"/>
</dbReference>
<keyword evidence="5" id="KW-0121">Carboxypeptidase</keyword>
<evidence type="ECO:0000313" key="17">
    <source>
        <dbReference type="EMBL" id="PIE62382.1"/>
    </source>
</evidence>
<dbReference type="GO" id="GO:0071555">
    <property type="term" value="P:cell wall organization"/>
    <property type="evidence" value="ECO:0007669"/>
    <property type="project" value="UniProtKB-KW"/>
</dbReference>
<dbReference type="SUPFAM" id="SSF56519">
    <property type="entry name" value="Penicillin binding protein dimerisation domain"/>
    <property type="match status" value="1"/>
</dbReference>
<dbReference type="GO" id="GO:0009002">
    <property type="term" value="F:serine-type D-Ala-D-Ala carboxypeptidase activity"/>
    <property type="evidence" value="ECO:0007669"/>
    <property type="project" value="InterPro"/>
</dbReference>
<evidence type="ECO:0000256" key="8">
    <source>
        <dbReference type="ARBA" id="ARBA00022801"/>
    </source>
</evidence>
<dbReference type="AlphaFoldDB" id="A0A2G6MR10"/>
<dbReference type="PANTHER" id="PTHR30627:SF2">
    <property type="entry name" value="PEPTIDOGLYCAN D,D-TRANSPEPTIDASE MRDA"/>
    <property type="match status" value="1"/>
</dbReference>
<organism evidence="17 18">
    <name type="scientific">Desulfobacter postgatei</name>
    <dbReference type="NCBI Taxonomy" id="2293"/>
    <lineage>
        <taxon>Bacteria</taxon>
        <taxon>Pseudomonadati</taxon>
        <taxon>Thermodesulfobacteriota</taxon>
        <taxon>Desulfobacteria</taxon>
        <taxon>Desulfobacterales</taxon>
        <taxon>Desulfobacteraceae</taxon>
        <taxon>Desulfobacter</taxon>
    </lineage>
</organism>
<evidence type="ECO:0000256" key="12">
    <source>
        <dbReference type="ARBA" id="ARBA00023136"/>
    </source>
</evidence>
<evidence type="ECO:0000256" key="4">
    <source>
        <dbReference type="ARBA" id="ARBA00022519"/>
    </source>
</evidence>
<feature type="domain" description="Penicillin-binding protein transpeptidase" evidence="15">
    <location>
        <begin position="263"/>
        <end position="599"/>
    </location>
</feature>
<dbReference type="GO" id="GO:0071972">
    <property type="term" value="F:peptidoglycan L,D-transpeptidase activity"/>
    <property type="evidence" value="ECO:0007669"/>
    <property type="project" value="TreeGrafter"/>
</dbReference>
<reference evidence="17 18" key="1">
    <citation type="submission" date="2017-10" db="EMBL/GenBank/DDBJ databases">
        <title>Novel microbial diversity and functional potential in the marine mammal oral microbiome.</title>
        <authorList>
            <person name="Dudek N.K."/>
            <person name="Sun C.L."/>
            <person name="Burstein D."/>
            <person name="Kantor R.S."/>
            <person name="Aliaga Goltsman D.S."/>
            <person name="Bik E.M."/>
            <person name="Thomas B.C."/>
            <person name="Banfield J.F."/>
            <person name="Relman D.A."/>
        </authorList>
    </citation>
    <scope>NUCLEOTIDE SEQUENCE [LARGE SCALE GENOMIC DNA]</scope>
    <source>
        <strain evidence="17">DOLJORAL78_47_202</strain>
    </source>
</reference>
<evidence type="ECO:0000256" key="1">
    <source>
        <dbReference type="ARBA" id="ARBA00004167"/>
    </source>
</evidence>
<dbReference type="Gene3D" id="3.40.710.10">
    <property type="entry name" value="DD-peptidase/beta-lactamase superfamily"/>
    <property type="match status" value="1"/>
</dbReference>
<dbReference type="SUPFAM" id="SSF56601">
    <property type="entry name" value="beta-lactamase/transpeptidase-like"/>
    <property type="match status" value="1"/>
</dbReference>
<evidence type="ECO:0000256" key="7">
    <source>
        <dbReference type="ARBA" id="ARBA00022692"/>
    </source>
</evidence>
<dbReference type="GO" id="GO:0008360">
    <property type="term" value="P:regulation of cell shape"/>
    <property type="evidence" value="ECO:0007669"/>
    <property type="project" value="UniProtKB-KW"/>
</dbReference>
<dbReference type="FunFam" id="3.40.710.10:FF:000024">
    <property type="entry name" value="Penicillin-binding protein 2"/>
    <property type="match status" value="1"/>
</dbReference>
<evidence type="ECO:0000259" key="15">
    <source>
        <dbReference type="Pfam" id="PF00905"/>
    </source>
</evidence>
<dbReference type="Gene3D" id="3.90.1310.10">
    <property type="entry name" value="Penicillin-binding protein 2a (Domain 2)"/>
    <property type="match status" value="1"/>
</dbReference>
<evidence type="ECO:0000256" key="3">
    <source>
        <dbReference type="ARBA" id="ARBA00022475"/>
    </source>
</evidence>
<keyword evidence="7 14" id="KW-0812">Transmembrane</keyword>
<evidence type="ECO:0000313" key="18">
    <source>
        <dbReference type="Proteomes" id="UP000231203"/>
    </source>
</evidence>
<name>A0A2G6MR10_9BACT</name>
<evidence type="ECO:0000256" key="5">
    <source>
        <dbReference type="ARBA" id="ARBA00022645"/>
    </source>
</evidence>
<dbReference type="InterPro" id="IPR001460">
    <property type="entry name" value="PCN-bd_Tpept"/>
</dbReference>
<dbReference type="NCBIfam" id="TIGR03423">
    <property type="entry name" value="pbp2_mrdA"/>
    <property type="match status" value="1"/>
</dbReference>
<dbReference type="PANTHER" id="PTHR30627">
    <property type="entry name" value="PEPTIDOGLYCAN D,D-TRANSPEPTIDASE"/>
    <property type="match status" value="1"/>
</dbReference>
<keyword evidence="13" id="KW-0961">Cell wall biogenesis/degradation</keyword>
<evidence type="ECO:0000256" key="9">
    <source>
        <dbReference type="ARBA" id="ARBA00022960"/>
    </source>
</evidence>
<evidence type="ECO:0000256" key="13">
    <source>
        <dbReference type="ARBA" id="ARBA00023316"/>
    </source>
</evidence>
<dbReference type="EMBL" id="PDTI01000047">
    <property type="protein sequence ID" value="PIE62382.1"/>
    <property type="molecule type" value="Genomic_DNA"/>
</dbReference>
<feature type="transmembrane region" description="Helical" evidence="14">
    <location>
        <begin position="17"/>
        <end position="38"/>
    </location>
</feature>
<dbReference type="InterPro" id="IPR012338">
    <property type="entry name" value="Beta-lactam/transpept-like"/>
</dbReference>
<dbReference type="Pfam" id="PF00905">
    <property type="entry name" value="Transpeptidase"/>
    <property type="match status" value="1"/>
</dbReference>
<evidence type="ECO:0000256" key="11">
    <source>
        <dbReference type="ARBA" id="ARBA00022989"/>
    </source>
</evidence>
<dbReference type="GO" id="GO:0005886">
    <property type="term" value="C:plasma membrane"/>
    <property type="evidence" value="ECO:0007669"/>
    <property type="project" value="UniProtKB-SubCell"/>
</dbReference>
<dbReference type="Pfam" id="PF03717">
    <property type="entry name" value="PBP_dimer"/>
    <property type="match status" value="1"/>
</dbReference>
<dbReference type="InterPro" id="IPR036138">
    <property type="entry name" value="PBP_dimer_sf"/>
</dbReference>
<evidence type="ECO:0000259" key="16">
    <source>
        <dbReference type="Pfam" id="PF03717"/>
    </source>
</evidence>
<feature type="domain" description="Penicillin-binding protein dimerisation" evidence="16">
    <location>
        <begin position="60"/>
        <end position="229"/>
    </location>
</feature>
<comment type="subcellular location">
    <subcellularLocation>
        <location evidence="2">Cell membrane</location>
    </subcellularLocation>
    <subcellularLocation>
        <location evidence="1">Membrane</location>
        <topology evidence="1">Single-pass membrane protein</topology>
    </subcellularLocation>
</comment>
<dbReference type="InterPro" id="IPR017790">
    <property type="entry name" value="Penicillin-binding_protein_2"/>
</dbReference>
<gene>
    <name evidence="17" type="primary">mrdA</name>
    <name evidence="17" type="ORF">CSA25_05400</name>
</gene>
<dbReference type="GO" id="GO:0009252">
    <property type="term" value="P:peptidoglycan biosynthetic process"/>
    <property type="evidence" value="ECO:0007669"/>
    <property type="project" value="UniProtKB-KW"/>
</dbReference>
<dbReference type="InterPro" id="IPR050515">
    <property type="entry name" value="Beta-lactam/transpept"/>
</dbReference>
<evidence type="ECO:0000256" key="6">
    <source>
        <dbReference type="ARBA" id="ARBA00022670"/>
    </source>
</evidence>
<keyword evidence="12 14" id="KW-0472">Membrane</keyword>
<dbReference type="Proteomes" id="UP000231203">
    <property type="component" value="Unassembled WGS sequence"/>
</dbReference>
<protein>
    <submittedName>
        <fullName evidence="17">Penicillin-binding protein 2</fullName>
    </submittedName>
</protein>
<keyword evidence="8" id="KW-0378">Hydrolase</keyword>
<keyword evidence="9" id="KW-0133">Cell shape</keyword>
<evidence type="ECO:0000256" key="10">
    <source>
        <dbReference type="ARBA" id="ARBA00022984"/>
    </source>
</evidence>
<dbReference type="GO" id="GO:0006508">
    <property type="term" value="P:proteolysis"/>
    <property type="evidence" value="ECO:0007669"/>
    <property type="project" value="UniProtKB-KW"/>
</dbReference>
<sequence length="621" mass="68733">MVEINQNSDREWIKHRYIGAGLGFVFIFGVLFLRLVYLQMIHGEEYRRLSMTNCVRLKSIKSSRGLIYDRNENLLVDNRPAFDLTIVLEDAKPLNDTLEGLAGLTGDSCEDLMATIKKAGRSAFYKPLVLKRDITRDLLAVIEAHLFDLPGIHIDIEPTRNYIHRKMAAHLLGYLGEINKEELASGKFPNVRSGDSIGRYGVEKSFELDLQGKRGGHQVEVDVTGRVIKILKTVEPVSGKDLILTMDMALQQKAERLLGENNGAVVALDPSNGDVLVMASSPGFDQNDFIGGISSRKWQALRDHPGRPMNNKAIQAEYPPASTYKIITALAGLEERVINRNSMVFCPGFYRFGNRRYHCWNRYGHGNLNVEDAITQSCDVFFYQTGEKIGVDALARYAHGSGLGRLTGIDLAHERTGLIPTSAWKKKRFREPWQAGETLSISIGQGFNLVTPLQMAVFISAIGNNGTLYRPRLVRSVQDGNGQVIREIEPEIIGGLPASKKNLAIVKKGLLDVVHGNRGTARHIRIPGIQIAGKTGTAQVFSRKVGEKFDNKKLKRILQDHAWFVCYAPAQNPKIAIAVIIEHGAHGSSAAAPVAKELIHAYLGDPDVPTAVVRDDPAHLE</sequence>
<keyword evidence="3" id="KW-1003">Cell membrane</keyword>
<evidence type="ECO:0000256" key="2">
    <source>
        <dbReference type="ARBA" id="ARBA00004236"/>
    </source>
</evidence>
<dbReference type="GO" id="GO:0008658">
    <property type="term" value="F:penicillin binding"/>
    <property type="evidence" value="ECO:0007669"/>
    <property type="project" value="InterPro"/>
</dbReference>
<evidence type="ECO:0000256" key="14">
    <source>
        <dbReference type="SAM" id="Phobius"/>
    </source>
</evidence>
<keyword evidence="6" id="KW-0645">Protease</keyword>
<keyword evidence="10" id="KW-0573">Peptidoglycan synthesis</keyword>